<accession>A7EE17</accession>
<sequence>MSVGAKAVRAGHPFETFQVTTNALHFHFFAIPDLDPKLRAIPEL</sequence>
<dbReference type="AlphaFoldDB" id="A7EE17"/>
<dbReference type="HOGENOM" id="CLU_3224857_0_0_1"/>
<dbReference type="InParanoid" id="A7EE17"/>
<dbReference type="KEGG" id="ssl:SS1G_03557"/>
<dbReference type="RefSeq" id="XP_001595468.1">
    <property type="nucleotide sequence ID" value="XM_001595418.1"/>
</dbReference>
<keyword evidence="2" id="KW-1185">Reference proteome</keyword>
<name>A7EE17_SCLS1</name>
<evidence type="ECO:0000313" key="2">
    <source>
        <dbReference type="Proteomes" id="UP000001312"/>
    </source>
</evidence>
<gene>
    <name evidence="1" type="ORF">SS1G_03557</name>
</gene>
<reference evidence="2" key="1">
    <citation type="journal article" date="2011" name="PLoS Genet.">
        <title>Genomic analysis of the necrotrophic fungal pathogens Sclerotinia sclerotiorum and Botrytis cinerea.</title>
        <authorList>
            <person name="Amselem J."/>
            <person name="Cuomo C.A."/>
            <person name="van Kan J.A."/>
            <person name="Viaud M."/>
            <person name="Benito E.P."/>
            <person name="Couloux A."/>
            <person name="Coutinho P.M."/>
            <person name="de Vries R.P."/>
            <person name="Dyer P.S."/>
            <person name="Fillinger S."/>
            <person name="Fournier E."/>
            <person name="Gout L."/>
            <person name="Hahn M."/>
            <person name="Kohn L."/>
            <person name="Lapalu N."/>
            <person name="Plummer K.M."/>
            <person name="Pradier J.M."/>
            <person name="Quevillon E."/>
            <person name="Sharon A."/>
            <person name="Simon A."/>
            <person name="ten Have A."/>
            <person name="Tudzynski B."/>
            <person name="Tudzynski P."/>
            <person name="Wincker P."/>
            <person name="Andrew M."/>
            <person name="Anthouard V."/>
            <person name="Beever R.E."/>
            <person name="Beffa R."/>
            <person name="Benoit I."/>
            <person name="Bouzid O."/>
            <person name="Brault B."/>
            <person name="Chen Z."/>
            <person name="Choquer M."/>
            <person name="Collemare J."/>
            <person name="Cotton P."/>
            <person name="Danchin E.G."/>
            <person name="Da Silva C."/>
            <person name="Gautier A."/>
            <person name="Giraud C."/>
            <person name="Giraud T."/>
            <person name="Gonzalez C."/>
            <person name="Grossetete S."/>
            <person name="Guldener U."/>
            <person name="Henrissat B."/>
            <person name="Howlett B.J."/>
            <person name="Kodira C."/>
            <person name="Kretschmer M."/>
            <person name="Lappartient A."/>
            <person name="Leroch M."/>
            <person name="Levis C."/>
            <person name="Mauceli E."/>
            <person name="Neuveglise C."/>
            <person name="Oeser B."/>
            <person name="Pearson M."/>
            <person name="Poulain J."/>
            <person name="Poussereau N."/>
            <person name="Quesneville H."/>
            <person name="Rascle C."/>
            <person name="Schumacher J."/>
            <person name="Segurens B."/>
            <person name="Sexton A."/>
            <person name="Silva E."/>
            <person name="Sirven C."/>
            <person name="Soanes D.M."/>
            <person name="Talbot N.J."/>
            <person name="Templeton M."/>
            <person name="Yandava C."/>
            <person name="Yarden O."/>
            <person name="Zeng Q."/>
            <person name="Rollins J.A."/>
            <person name="Lebrun M.H."/>
            <person name="Dickman M."/>
        </authorList>
    </citation>
    <scope>NUCLEOTIDE SEQUENCE [LARGE SCALE GENOMIC DNA]</scope>
    <source>
        <strain evidence="2">ATCC 18683 / 1980 / Ss-1</strain>
    </source>
</reference>
<dbReference type="Proteomes" id="UP000001312">
    <property type="component" value="Unassembled WGS sequence"/>
</dbReference>
<dbReference type="EMBL" id="CH476624">
    <property type="protein sequence ID" value="EDO01083.1"/>
    <property type="molecule type" value="Genomic_DNA"/>
</dbReference>
<organism evidence="1 2">
    <name type="scientific">Sclerotinia sclerotiorum (strain ATCC 18683 / 1980 / Ss-1)</name>
    <name type="common">White mold</name>
    <name type="synonym">Whetzelinia sclerotiorum</name>
    <dbReference type="NCBI Taxonomy" id="665079"/>
    <lineage>
        <taxon>Eukaryota</taxon>
        <taxon>Fungi</taxon>
        <taxon>Dikarya</taxon>
        <taxon>Ascomycota</taxon>
        <taxon>Pezizomycotina</taxon>
        <taxon>Leotiomycetes</taxon>
        <taxon>Helotiales</taxon>
        <taxon>Sclerotiniaceae</taxon>
        <taxon>Sclerotinia</taxon>
    </lineage>
</organism>
<proteinExistence type="predicted"/>
<protein>
    <submittedName>
        <fullName evidence="1">Uncharacterized protein</fullName>
    </submittedName>
</protein>
<evidence type="ECO:0000313" key="1">
    <source>
        <dbReference type="EMBL" id="EDO01083.1"/>
    </source>
</evidence>
<dbReference type="GeneID" id="5492013"/>